<comment type="caution">
    <text evidence="2">The sequence shown here is derived from an EMBL/GenBank/DDBJ whole genome shotgun (WGS) entry which is preliminary data.</text>
</comment>
<dbReference type="Proteomes" id="UP000298663">
    <property type="component" value="Unassembled WGS sequence"/>
</dbReference>
<accession>A0A4U5LQR2</accession>
<protein>
    <submittedName>
        <fullName evidence="2">Uncharacterized protein</fullName>
    </submittedName>
</protein>
<sequence>MIRDLQKAFQRIDLKINRAETKTIAAEEVFILTVTIEQAGNLIYIREARGETATRKSTVCRMDKRWPAYDSLNAAATTGCEKSSRSRTSTKLQEEANAS</sequence>
<dbReference type="EMBL" id="AZBU02000013">
    <property type="protein sequence ID" value="TKR58294.1"/>
    <property type="molecule type" value="Genomic_DNA"/>
</dbReference>
<dbReference type="AlphaFoldDB" id="A0A4U5LQR2"/>
<feature type="region of interest" description="Disordered" evidence="1">
    <location>
        <begin position="77"/>
        <end position="99"/>
    </location>
</feature>
<reference evidence="2 3" key="1">
    <citation type="journal article" date="2015" name="Genome Biol.">
        <title>Comparative genomics of Steinernema reveals deeply conserved gene regulatory networks.</title>
        <authorList>
            <person name="Dillman A.R."/>
            <person name="Macchietto M."/>
            <person name="Porter C.F."/>
            <person name="Rogers A."/>
            <person name="Williams B."/>
            <person name="Antoshechkin I."/>
            <person name="Lee M.M."/>
            <person name="Goodwin Z."/>
            <person name="Lu X."/>
            <person name="Lewis E.E."/>
            <person name="Goodrich-Blair H."/>
            <person name="Stock S.P."/>
            <person name="Adams B.J."/>
            <person name="Sternberg P.W."/>
            <person name="Mortazavi A."/>
        </authorList>
    </citation>
    <scope>NUCLEOTIDE SEQUENCE [LARGE SCALE GENOMIC DNA]</scope>
    <source>
        <strain evidence="2 3">ALL</strain>
    </source>
</reference>
<evidence type="ECO:0000313" key="2">
    <source>
        <dbReference type="EMBL" id="TKR58294.1"/>
    </source>
</evidence>
<evidence type="ECO:0000256" key="1">
    <source>
        <dbReference type="SAM" id="MobiDB-lite"/>
    </source>
</evidence>
<evidence type="ECO:0000313" key="3">
    <source>
        <dbReference type="Proteomes" id="UP000298663"/>
    </source>
</evidence>
<reference evidence="2 3" key="2">
    <citation type="journal article" date="2019" name="G3 (Bethesda)">
        <title>Hybrid Assembly of the Genome of the Entomopathogenic Nematode Steinernema carpocapsae Identifies the X-Chromosome.</title>
        <authorList>
            <person name="Serra L."/>
            <person name="Macchietto M."/>
            <person name="Macias-Munoz A."/>
            <person name="McGill C.J."/>
            <person name="Rodriguez I.M."/>
            <person name="Rodriguez B."/>
            <person name="Murad R."/>
            <person name="Mortazavi A."/>
        </authorList>
    </citation>
    <scope>NUCLEOTIDE SEQUENCE [LARGE SCALE GENOMIC DNA]</scope>
    <source>
        <strain evidence="2 3">ALL</strain>
    </source>
</reference>
<gene>
    <name evidence="2" type="ORF">L596_029756</name>
</gene>
<proteinExistence type="predicted"/>
<keyword evidence="3" id="KW-1185">Reference proteome</keyword>
<feature type="compositionally biased region" description="Polar residues" evidence="1">
    <location>
        <begin position="86"/>
        <end position="99"/>
    </location>
</feature>
<name>A0A4U5LQR2_STECR</name>
<organism evidence="2 3">
    <name type="scientific">Steinernema carpocapsae</name>
    <name type="common">Entomopathogenic nematode</name>
    <dbReference type="NCBI Taxonomy" id="34508"/>
    <lineage>
        <taxon>Eukaryota</taxon>
        <taxon>Metazoa</taxon>
        <taxon>Ecdysozoa</taxon>
        <taxon>Nematoda</taxon>
        <taxon>Chromadorea</taxon>
        <taxon>Rhabditida</taxon>
        <taxon>Tylenchina</taxon>
        <taxon>Panagrolaimomorpha</taxon>
        <taxon>Strongyloidoidea</taxon>
        <taxon>Steinernematidae</taxon>
        <taxon>Steinernema</taxon>
    </lineage>
</organism>